<evidence type="ECO:0000256" key="3">
    <source>
        <dbReference type="ARBA" id="ARBA00023163"/>
    </source>
</evidence>
<dbReference type="EMBL" id="JAVDQD010000001">
    <property type="protein sequence ID" value="MDR6237178.1"/>
    <property type="molecule type" value="Genomic_DNA"/>
</dbReference>
<dbReference type="GO" id="GO:0043565">
    <property type="term" value="F:sequence-specific DNA binding"/>
    <property type="evidence" value="ECO:0007669"/>
    <property type="project" value="InterPro"/>
</dbReference>
<dbReference type="SUPFAM" id="SSF46689">
    <property type="entry name" value="Homeodomain-like"/>
    <property type="match status" value="1"/>
</dbReference>
<dbReference type="PANTHER" id="PTHR46796:SF13">
    <property type="entry name" value="HTH-TYPE TRANSCRIPTIONAL ACTIVATOR RHAS"/>
    <property type="match status" value="1"/>
</dbReference>
<sequence length="260" mass="30297">MELKTFNASSYSELIERIWYLDSGVEALNTVVPPHPYVNLIIPLDRSSYYLDGQLIDYPILEGLATEIRQVNYSSNAKIIGIRFYAYGAYPFFRIKGKQLFNNFASMPLELDLRYVTTEVLIDRLYACLNHLFSIKTNEEIKPICEFYHDFRWGELDLNIEEYCRKSGTSYSSLNRKFTQIIGLSPKKFERLIKFRKALCAVIDSDESLTEVGALSGYFDQAHFIREFKIFANNTPSKYQKIIKQADKETNLVNYNFKLL</sequence>
<dbReference type="InterPro" id="IPR046532">
    <property type="entry name" value="DUF6597"/>
</dbReference>
<comment type="caution">
    <text evidence="5">The sequence shown here is derived from an EMBL/GenBank/DDBJ whole genome shotgun (WGS) entry which is preliminary data.</text>
</comment>
<dbReference type="PROSITE" id="PS01124">
    <property type="entry name" value="HTH_ARAC_FAMILY_2"/>
    <property type="match status" value="1"/>
</dbReference>
<dbReference type="Pfam" id="PF20240">
    <property type="entry name" value="DUF6597"/>
    <property type="match status" value="1"/>
</dbReference>
<dbReference type="AlphaFoldDB" id="A0AAE4BQQ6"/>
<evidence type="ECO:0000313" key="5">
    <source>
        <dbReference type="EMBL" id="MDR6237178.1"/>
    </source>
</evidence>
<accession>A0AAE4BQQ6</accession>
<dbReference type="Gene3D" id="1.10.10.60">
    <property type="entry name" value="Homeodomain-like"/>
    <property type="match status" value="1"/>
</dbReference>
<keyword evidence="2 5" id="KW-0238">DNA-binding</keyword>
<feature type="domain" description="HTH araC/xylS-type" evidence="4">
    <location>
        <begin position="142"/>
        <end position="242"/>
    </location>
</feature>
<dbReference type="PANTHER" id="PTHR46796">
    <property type="entry name" value="HTH-TYPE TRANSCRIPTIONAL ACTIVATOR RHAS-RELATED"/>
    <property type="match status" value="1"/>
</dbReference>
<keyword evidence="6" id="KW-1185">Reference proteome</keyword>
<dbReference type="InterPro" id="IPR018060">
    <property type="entry name" value="HTH_AraC"/>
</dbReference>
<dbReference type="InterPro" id="IPR050204">
    <property type="entry name" value="AraC_XylS_family_regulators"/>
</dbReference>
<reference evidence="5" key="1">
    <citation type="submission" date="2023-07" db="EMBL/GenBank/DDBJ databases">
        <title>Genomic Encyclopedia of Type Strains, Phase IV (KMG-IV): sequencing the most valuable type-strain genomes for metagenomic binning, comparative biology and taxonomic classification.</title>
        <authorList>
            <person name="Goeker M."/>
        </authorList>
    </citation>
    <scope>NUCLEOTIDE SEQUENCE</scope>
    <source>
        <strain evidence="5">DSM 26174</strain>
    </source>
</reference>
<keyword evidence="1" id="KW-0805">Transcription regulation</keyword>
<protein>
    <submittedName>
        <fullName evidence="5">AraC-like DNA-binding protein</fullName>
    </submittedName>
</protein>
<dbReference type="InterPro" id="IPR009057">
    <property type="entry name" value="Homeodomain-like_sf"/>
</dbReference>
<dbReference type="RefSeq" id="WP_309936622.1">
    <property type="nucleotide sequence ID" value="NZ_AP025305.1"/>
</dbReference>
<dbReference type="Pfam" id="PF12833">
    <property type="entry name" value="HTH_18"/>
    <property type="match status" value="1"/>
</dbReference>
<evidence type="ECO:0000256" key="2">
    <source>
        <dbReference type="ARBA" id="ARBA00023125"/>
    </source>
</evidence>
<evidence type="ECO:0000259" key="4">
    <source>
        <dbReference type="PROSITE" id="PS01124"/>
    </source>
</evidence>
<evidence type="ECO:0000256" key="1">
    <source>
        <dbReference type="ARBA" id="ARBA00023015"/>
    </source>
</evidence>
<evidence type="ECO:0000313" key="6">
    <source>
        <dbReference type="Proteomes" id="UP001185092"/>
    </source>
</evidence>
<dbReference type="SMART" id="SM00342">
    <property type="entry name" value="HTH_ARAC"/>
    <property type="match status" value="1"/>
</dbReference>
<proteinExistence type="predicted"/>
<gene>
    <name evidence="5" type="ORF">HNQ88_000154</name>
</gene>
<dbReference type="Proteomes" id="UP001185092">
    <property type="component" value="Unassembled WGS sequence"/>
</dbReference>
<keyword evidence="3" id="KW-0804">Transcription</keyword>
<name>A0AAE4BQQ6_9BACT</name>
<dbReference type="GO" id="GO:0003700">
    <property type="term" value="F:DNA-binding transcription factor activity"/>
    <property type="evidence" value="ECO:0007669"/>
    <property type="project" value="InterPro"/>
</dbReference>
<organism evidence="5 6">
    <name type="scientific">Aureibacter tunicatorum</name>
    <dbReference type="NCBI Taxonomy" id="866807"/>
    <lineage>
        <taxon>Bacteria</taxon>
        <taxon>Pseudomonadati</taxon>
        <taxon>Bacteroidota</taxon>
        <taxon>Cytophagia</taxon>
        <taxon>Cytophagales</taxon>
        <taxon>Persicobacteraceae</taxon>
        <taxon>Aureibacter</taxon>
    </lineage>
</organism>